<keyword evidence="1" id="KW-1133">Transmembrane helix</keyword>
<dbReference type="KEGG" id="fki:FK004_06585"/>
<reference evidence="2 3" key="1">
    <citation type="submission" date="2017-04" db="EMBL/GenBank/DDBJ databases">
        <title>Complete genome sequence of Flavobacterium kingsejong AJ004.</title>
        <authorList>
            <person name="Lee P.C."/>
        </authorList>
    </citation>
    <scope>NUCLEOTIDE SEQUENCE [LARGE SCALE GENOMIC DNA]</scope>
    <source>
        <strain evidence="2 3">AJ004</strain>
    </source>
</reference>
<name>A0A2S1LML3_9FLAO</name>
<organism evidence="2 3">
    <name type="scientific">Flavobacterium kingsejongi</name>
    <dbReference type="NCBI Taxonomy" id="1678728"/>
    <lineage>
        <taxon>Bacteria</taxon>
        <taxon>Pseudomonadati</taxon>
        <taxon>Bacteroidota</taxon>
        <taxon>Flavobacteriia</taxon>
        <taxon>Flavobacteriales</taxon>
        <taxon>Flavobacteriaceae</taxon>
        <taxon>Flavobacterium</taxon>
    </lineage>
</organism>
<proteinExistence type="predicted"/>
<accession>A0A2S1LML3</accession>
<evidence type="ECO:0000256" key="1">
    <source>
        <dbReference type="SAM" id="Phobius"/>
    </source>
</evidence>
<evidence type="ECO:0000313" key="3">
    <source>
        <dbReference type="Proteomes" id="UP000244677"/>
    </source>
</evidence>
<keyword evidence="1" id="KW-0472">Membrane</keyword>
<sequence length="152" mass="18055">MGFLKDNLMRLILVCTVIIAFFFIAQYLTMDEKFYNSMLEMRKQKKFSGIVVEKYIDTFEHSTPMLKLNNNNNNNNNNNDVPLENEFWDSIMVGDSVVKIRGQAEINVYRNDSTKIILNYKDYYKELIERSKKKIDEEFNTISRYVSTVYLL</sequence>
<keyword evidence="1" id="KW-0812">Transmembrane</keyword>
<feature type="transmembrane region" description="Helical" evidence="1">
    <location>
        <begin position="7"/>
        <end position="28"/>
    </location>
</feature>
<dbReference type="AlphaFoldDB" id="A0A2S1LML3"/>
<protein>
    <submittedName>
        <fullName evidence="2">Uncharacterized protein</fullName>
    </submittedName>
</protein>
<dbReference type="EMBL" id="CP020919">
    <property type="protein sequence ID" value="AWG24921.1"/>
    <property type="molecule type" value="Genomic_DNA"/>
</dbReference>
<dbReference type="Proteomes" id="UP000244677">
    <property type="component" value="Chromosome"/>
</dbReference>
<evidence type="ECO:0000313" key="2">
    <source>
        <dbReference type="EMBL" id="AWG24921.1"/>
    </source>
</evidence>
<dbReference type="OrthoDB" id="1362827at2"/>
<keyword evidence="3" id="KW-1185">Reference proteome</keyword>
<dbReference type="RefSeq" id="WP_108736545.1">
    <property type="nucleotide sequence ID" value="NZ_CP020919.1"/>
</dbReference>
<gene>
    <name evidence="2" type="ORF">FK004_06585</name>
</gene>